<dbReference type="Pfam" id="PF00620">
    <property type="entry name" value="RhoGAP"/>
    <property type="match status" value="1"/>
</dbReference>
<dbReference type="EMBL" id="FM992691">
    <property type="protein sequence ID" value="CAX42100.1"/>
    <property type="molecule type" value="Genomic_DNA"/>
</dbReference>
<evidence type="ECO:0000256" key="3">
    <source>
        <dbReference type="SAM" id="MobiDB-lite"/>
    </source>
</evidence>
<dbReference type="SUPFAM" id="SSF64268">
    <property type="entry name" value="PX domain"/>
    <property type="match status" value="1"/>
</dbReference>
<feature type="compositionally biased region" description="Polar residues" evidence="3">
    <location>
        <begin position="369"/>
        <end position="404"/>
    </location>
</feature>
<name>B9WFT1_CANDC</name>
<organism evidence="7 8">
    <name type="scientific">Candida dubliniensis (strain CD36 / ATCC MYA-646 / CBS 7987 / NCPF 3949 / NRRL Y-17841)</name>
    <name type="common">Yeast</name>
    <dbReference type="NCBI Taxonomy" id="573826"/>
    <lineage>
        <taxon>Eukaryota</taxon>
        <taxon>Fungi</taxon>
        <taxon>Dikarya</taxon>
        <taxon>Ascomycota</taxon>
        <taxon>Saccharomycotina</taxon>
        <taxon>Pichiomycetes</taxon>
        <taxon>Debaryomycetaceae</taxon>
        <taxon>Candida/Lodderomyces clade</taxon>
        <taxon>Candida</taxon>
    </lineage>
</organism>
<dbReference type="OrthoDB" id="185175at2759"/>
<evidence type="ECO:0000256" key="2">
    <source>
        <dbReference type="SAM" id="Coils"/>
    </source>
</evidence>
<dbReference type="PROSITE" id="PS50003">
    <property type="entry name" value="PH_DOMAIN"/>
    <property type="match status" value="1"/>
</dbReference>
<feature type="compositionally biased region" description="Polar residues" evidence="3">
    <location>
        <begin position="246"/>
        <end position="259"/>
    </location>
</feature>
<dbReference type="PROSITE" id="PS50238">
    <property type="entry name" value="RHOGAP"/>
    <property type="match status" value="1"/>
</dbReference>
<dbReference type="Proteomes" id="UP000002605">
    <property type="component" value="Chromosome 4"/>
</dbReference>
<feature type="compositionally biased region" description="Low complexity" evidence="3">
    <location>
        <begin position="297"/>
        <end position="322"/>
    </location>
</feature>
<dbReference type="Pfam" id="PF00787">
    <property type="entry name" value="PX"/>
    <property type="match status" value="1"/>
</dbReference>
<feature type="compositionally biased region" description="Polar residues" evidence="3">
    <location>
        <begin position="897"/>
        <end position="910"/>
    </location>
</feature>
<dbReference type="InterPro" id="IPR036871">
    <property type="entry name" value="PX_dom_sf"/>
</dbReference>
<dbReference type="KEGG" id="cdu:CD36_42200"/>
<dbReference type="VEuPathDB" id="FungiDB:CD36_42200"/>
<sequence>MLKPTTLTARSISQNSRHEYTSSDSKFERSELSDAQYIDQLLLENQELKALVDRQKKIIEKLNNQLKSSNGSKLTLDSINNRTPPLSQKSSVDNAEPEPEPEPVSQASTATEVSFKRVSGALSPTLVTIPKSPQRSISNNSIQSSPTKQTLSVQKQLFDENITGAPANSVPQEVPLRSSRRRRNSNDTKSSDKKASYISLESSTPSQIPNSDSNGSTLSSSFQTNGVGRASEFASIKSPDLEVDMGNTSKNDTMNNTFDSKAGVDTTIGTVDSIDSGKINETGESKFSTMESTKSQSDVSGSSIGTTTGTSTVGGTASSGVSKIYSQSKGIARSSSSVGSTYKSSRIKPPNLQTKPNNNSAVDLAPPTSLKTAASNISSPVELKSPSSQYDTSPQIQSDTNIKSQLAPPYEMSTSNNEQIPPVPPPKSNSNSKPHPTLNLSNQSSRSAGDSYQLTTVYDSPATPRPTVRTPTTSSYNINSAPQTPGSSFNVLHTPKTDMDESSLFIKPDEFHTIFISVISTIHVDLMNQTSKKSDDPNVTITINDRETNKEMWKIRKTFSQLVTFDSEIRPIVEYFGLPPLPDKQLFCSSTPAKIEIRKLALQNYFNSIFVMPHIPRMVLYYICRFLSLDFVNPLDDFKSGARKEGFLVRRYKGLGATWKIRWCQVDGPYMEIYENPGGPVLEQIQLSGAQIGRQSSDAVAEDKGYRHAFLIMESSKSSKLHSSVPKHFFCAESDDERDDWVTALIEFTEDASESVENSPQQQYDRSNAYDSLSTPNTRYDHANDDLKPGSSNIFATPASIAASVADSLSTYTMGVVDDQSQKKIKKRSYFPFRTKTNSSNDDSEDQQGQHLQPDDNHLSLPTTAMTNSQNIYLQQQQHQQQPSGFANGQPPPPLSTAVTSSSSGYPRSEDNMQQYLSQMKLDEDSAKKIFGSELEIAFELSNHEFMGKKIPSVCYRCLDFLMKTGAIYEEGIFRLSGSASSIRQLKDQFNTRYDVDLFQSSLKPDIHTVSGLFKSYLREMPTPIIGGNAVNHLSALVSHNTYQQQQQSMGGMSNSNLARIFRDYFNDVNNVDKIHYDLSYLVFSFLRQIIQQSDINRMTLKNVGIIFEPTLNINVEVLSIFLVEFDTIFGV</sequence>
<evidence type="ECO:0000259" key="4">
    <source>
        <dbReference type="PROSITE" id="PS50003"/>
    </source>
</evidence>
<dbReference type="Gene3D" id="3.30.1520.10">
    <property type="entry name" value="Phox-like domain"/>
    <property type="match status" value="1"/>
</dbReference>
<dbReference type="CDD" id="cd06093">
    <property type="entry name" value="PX_domain"/>
    <property type="match status" value="1"/>
</dbReference>
<dbReference type="PANTHER" id="PTHR23176">
    <property type="entry name" value="RHO/RAC/CDC GTPASE-ACTIVATING PROTEIN"/>
    <property type="match status" value="1"/>
</dbReference>
<dbReference type="eggNOG" id="KOG4269">
    <property type="taxonomic scope" value="Eukaryota"/>
</dbReference>
<feature type="compositionally biased region" description="Low complexity" evidence="3">
    <location>
        <begin position="211"/>
        <end position="221"/>
    </location>
</feature>
<evidence type="ECO:0000313" key="8">
    <source>
        <dbReference type="Proteomes" id="UP000002605"/>
    </source>
</evidence>
<reference evidence="7 8" key="1">
    <citation type="journal article" date="2009" name="Genome Res.">
        <title>Comparative genomics of the fungal pathogens Candida dubliniensis and Candida albicans.</title>
        <authorList>
            <person name="Jackson A.P."/>
            <person name="Gamble J.A."/>
            <person name="Yeomans T."/>
            <person name="Moran G.P."/>
            <person name="Saunders D."/>
            <person name="Harris D."/>
            <person name="Aslett M."/>
            <person name="Barrell J.F."/>
            <person name="Butler G."/>
            <person name="Citiulo F."/>
            <person name="Coleman D.C."/>
            <person name="de Groot P.W.J."/>
            <person name="Goodwin T.J."/>
            <person name="Quail M.A."/>
            <person name="McQuillan J."/>
            <person name="Munro C.A."/>
            <person name="Pain A."/>
            <person name="Poulter R.T."/>
            <person name="Rajandream M.A."/>
            <person name="Renauld H."/>
            <person name="Spiering M.J."/>
            <person name="Tivey A."/>
            <person name="Gow N.A.R."/>
            <person name="Barrell B."/>
            <person name="Sullivan D.J."/>
            <person name="Berriman M."/>
        </authorList>
    </citation>
    <scope>NUCLEOTIDE SEQUENCE [LARGE SCALE GENOMIC DNA]</scope>
    <source>
        <strain evidence="8">CD36 / ATCC MYA-646 / CBS 7987 / NCPF 3949 / NRRL Y-17841</strain>
    </source>
</reference>
<dbReference type="AlphaFoldDB" id="B9WFT1"/>
<feature type="compositionally biased region" description="Polar residues" evidence="3">
    <location>
        <begin position="351"/>
        <end position="361"/>
    </location>
</feature>
<feature type="compositionally biased region" description="Polar residues" evidence="3">
    <location>
        <begin position="285"/>
        <end position="296"/>
    </location>
</feature>
<dbReference type="SUPFAM" id="SSF48350">
    <property type="entry name" value="GTPase activation domain, GAP"/>
    <property type="match status" value="1"/>
</dbReference>
<dbReference type="HOGENOM" id="CLU_006138_1_0_1"/>
<feature type="region of interest" description="Disordered" evidence="3">
    <location>
        <begin position="126"/>
        <end position="490"/>
    </location>
</feature>
<dbReference type="GO" id="GO:0007165">
    <property type="term" value="P:signal transduction"/>
    <property type="evidence" value="ECO:0007669"/>
    <property type="project" value="InterPro"/>
</dbReference>
<feature type="coiled-coil region" evidence="2">
    <location>
        <begin position="38"/>
        <end position="65"/>
    </location>
</feature>
<evidence type="ECO:0000259" key="5">
    <source>
        <dbReference type="PROSITE" id="PS50238"/>
    </source>
</evidence>
<dbReference type="RefSeq" id="XP_002419885.1">
    <property type="nucleotide sequence ID" value="XM_002419840.1"/>
</dbReference>
<dbReference type="SUPFAM" id="SSF50729">
    <property type="entry name" value="PH domain-like"/>
    <property type="match status" value="1"/>
</dbReference>
<feature type="compositionally biased region" description="Polar residues" evidence="3">
    <location>
        <begin position="199"/>
        <end position="210"/>
    </location>
</feature>
<evidence type="ECO:0000313" key="7">
    <source>
        <dbReference type="EMBL" id="CAX42100.1"/>
    </source>
</evidence>
<feature type="region of interest" description="Disordered" evidence="3">
    <location>
        <begin position="875"/>
        <end position="910"/>
    </location>
</feature>
<feature type="region of interest" description="Disordered" evidence="3">
    <location>
        <begin position="752"/>
        <end position="791"/>
    </location>
</feature>
<dbReference type="InterPro" id="IPR011993">
    <property type="entry name" value="PH-like_dom_sf"/>
</dbReference>
<dbReference type="InterPro" id="IPR001849">
    <property type="entry name" value="PH_domain"/>
</dbReference>
<accession>B9WFT1</accession>
<dbReference type="GeneID" id="8047479"/>
<feature type="compositionally biased region" description="Low complexity" evidence="3">
    <location>
        <begin position="334"/>
        <end position="344"/>
    </location>
</feature>
<evidence type="ECO:0000256" key="1">
    <source>
        <dbReference type="ARBA" id="ARBA00022468"/>
    </source>
</evidence>
<feature type="compositionally biased region" description="Polar residues" evidence="3">
    <location>
        <begin position="438"/>
        <end position="458"/>
    </location>
</feature>
<dbReference type="GO" id="GO:0005096">
    <property type="term" value="F:GTPase activator activity"/>
    <property type="evidence" value="ECO:0007669"/>
    <property type="project" value="UniProtKB-KW"/>
</dbReference>
<feature type="compositionally biased region" description="Polar residues" evidence="3">
    <location>
        <begin position="835"/>
        <end position="851"/>
    </location>
</feature>
<feature type="domain" description="Rho-GAP" evidence="5">
    <location>
        <begin position="933"/>
        <end position="1132"/>
    </location>
</feature>
<feature type="compositionally biased region" description="Basic and acidic residues" evidence="3">
    <location>
        <begin position="184"/>
        <end position="195"/>
    </location>
</feature>
<keyword evidence="2" id="KW-0175">Coiled coil</keyword>
<dbReference type="CDD" id="cd04400">
    <property type="entry name" value="RhoGAP_fBEM3"/>
    <property type="match status" value="1"/>
</dbReference>
<dbReference type="GO" id="GO:0035091">
    <property type="term" value="F:phosphatidylinositol binding"/>
    <property type="evidence" value="ECO:0007669"/>
    <property type="project" value="InterPro"/>
</dbReference>
<dbReference type="PANTHER" id="PTHR23176:SF129">
    <property type="entry name" value="RHO GTPASE ACTIVATING PROTEIN AT 16F, ISOFORM E-RELATED"/>
    <property type="match status" value="1"/>
</dbReference>
<dbReference type="SMART" id="SM00312">
    <property type="entry name" value="PX"/>
    <property type="match status" value="1"/>
</dbReference>
<dbReference type="InterPro" id="IPR050729">
    <property type="entry name" value="Rho-GAP"/>
</dbReference>
<keyword evidence="1" id="KW-0343">GTPase activation</keyword>
<feature type="domain" description="PH" evidence="4">
    <location>
        <begin position="641"/>
        <end position="750"/>
    </location>
</feature>
<feature type="region of interest" description="Disordered" evidence="3">
    <location>
        <begin position="819"/>
        <end position="863"/>
    </location>
</feature>
<keyword evidence="8" id="KW-1185">Reference proteome</keyword>
<feature type="compositionally biased region" description="Polar residues" evidence="3">
    <location>
        <begin position="1"/>
        <end position="15"/>
    </location>
</feature>
<protein>
    <submittedName>
        <fullName evidence="7">Rho GTPase-activating protein (RhoGAP), putative</fullName>
    </submittedName>
</protein>
<dbReference type="SMART" id="SM00233">
    <property type="entry name" value="PH"/>
    <property type="match status" value="1"/>
</dbReference>
<evidence type="ECO:0000313" key="6">
    <source>
        <dbReference type="CGD" id="CAL0000165575"/>
    </source>
</evidence>
<dbReference type="Pfam" id="PF00169">
    <property type="entry name" value="PH"/>
    <property type="match status" value="1"/>
</dbReference>
<dbReference type="InterPro" id="IPR000198">
    <property type="entry name" value="RhoGAP_dom"/>
</dbReference>
<dbReference type="InterPro" id="IPR001683">
    <property type="entry name" value="PX_dom"/>
</dbReference>
<dbReference type="GO" id="GO:0005938">
    <property type="term" value="C:cell cortex"/>
    <property type="evidence" value="ECO:0007669"/>
    <property type="project" value="UniProtKB-ARBA"/>
</dbReference>
<feature type="compositionally biased region" description="Low complexity" evidence="3">
    <location>
        <begin position="132"/>
        <end position="146"/>
    </location>
</feature>
<feature type="compositionally biased region" description="Polar residues" evidence="3">
    <location>
        <begin position="474"/>
        <end position="490"/>
    </location>
</feature>
<proteinExistence type="predicted"/>
<feature type="compositionally biased region" description="Polar residues" evidence="3">
    <location>
        <begin position="69"/>
        <end position="93"/>
    </location>
</feature>
<feature type="compositionally biased region" description="Basic and acidic residues" evidence="3">
    <location>
        <begin position="16"/>
        <end position="30"/>
    </location>
</feature>
<feature type="compositionally biased region" description="Polar residues" evidence="3">
    <location>
        <begin position="755"/>
        <end position="778"/>
    </location>
</feature>
<feature type="compositionally biased region" description="Low complexity" evidence="3">
    <location>
        <begin position="461"/>
        <end position="473"/>
    </location>
</feature>
<gene>
    <name evidence="6" type="ordered locus">Cd36_42200</name>
    <name evidence="7" type="ORF">CD36_42200</name>
</gene>
<feature type="region of interest" description="Disordered" evidence="3">
    <location>
        <begin position="69"/>
        <end position="111"/>
    </location>
</feature>
<feature type="region of interest" description="Disordered" evidence="3">
    <location>
        <begin position="1"/>
        <end position="30"/>
    </location>
</feature>
<dbReference type="InterPro" id="IPR008936">
    <property type="entry name" value="Rho_GTPase_activation_prot"/>
</dbReference>
<dbReference type="CGD" id="CAL0000165575">
    <property type="gene designation" value="Cd36_42200"/>
</dbReference>
<feature type="compositionally biased region" description="Basic and acidic residues" evidence="3">
    <location>
        <begin position="779"/>
        <end position="788"/>
    </location>
</feature>
<dbReference type="Gene3D" id="1.10.555.10">
    <property type="entry name" value="Rho GTPase activation protein"/>
    <property type="match status" value="1"/>
</dbReference>
<dbReference type="SMART" id="SM00324">
    <property type="entry name" value="RhoGAP"/>
    <property type="match status" value="1"/>
</dbReference>
<dbReference type="Gene3D" id="2.30.29.30">
    <property type="entry name" value="Pleckstrin-homology domain (PH domain)/Phosphotyrosine-binding domain (PTB)"/>
    <property type="match status" value="1"/>
</dbReference>
<dbReference type="GO" id="GO:0005933">
    <property type="term" value="C:cellular bud"/>
    <property type="evidence" value="ECO:0007669"/>
    <property type="project" value="UniProtKB-ARBA"/>
</dbReference>